<accession>A0A844BRY0</accession>
<sequence length="169" mass="19837">MCFDDNNLELKAKVENYVTIDKKISELTKRKLATSATYYALHSLTGGMALGKLESIYHRAETTEQIALKLWVKERAIQRRIDRLKQKQRLFRQCMGGIDLSKLEHDLRLFYVTELEWQAYEAIGEIEYYLEEHRKTKERINGVGLDQEQQNQMKEAGNTLLNRIKELAL</sequence>
<name>A0A844BRY0_9LACT</name>
<dbReference type="EMBL" id="WJQR01000001">
    <property type="protein sequence ID" value="MRI80713.1"/>
    <property type="molecule type" value="Genomic_DNA"/>
</dbReference>
<dbReference type="RefSeq" id="WP_153861202.1">
    <property type="nucleotide sequence ID" value="NZ_WJQR01000001.1"/>
</dbReference>
<evidence type="ECO:0000313" key="2">
    <source>
        <dbReference type="Proteomes" id="UP000469870"/>
    </source>
</evidence>
<dbReference type="Proteomes" id="UP000469870">
    <property type="component" value="Unassembled WGS sequence"/>
</dbReference>
<organism evidence="1 2">
    <name type="scientific">Fundicoccus ignavus</name>
    <dbReference type="NCBI Taxonomy" id="2664442"/>
    <lineage>
        <taxon>Bacteria</taxon>
        <taxon>Bacillati</taxon>
        <taxon>Bacillota</taxon>
        <taxon>Bacilli</taxon>
        <taxon>Lactobacillales</taxon>
        <taxon>Aerococcaceae</taxon>
        <taxon>Fundicoccus</taxon>
    </lineage>
</organism>
<reference evidence="1 2" key="1">
    <citation type="submission" date="2019-11" db="EMBL/GenBank/DDBJ databases">
        <title>Characterisation of Fundicoccus ignavus gen. nov. sp. nov., a novel genus of the family Aerococcaceae isolated from bulk tank milk.</title>
        <authorList>
            <person name="Siebert A."/>
            <person name="Huptas C."/>
            <person name="Wenning M."/>
            <person name="Scherer S."/>
            <person name="Doll E.V."/>
        </authorList>
    </citation>
    <scope>NUCLEOTIDE SEQUENCE [LARGE SCALE GENOMIC DNA]</scope>
    <source>
        <strain evidence="1 2">DSM 109653</strain>
    </source>
</reference>
<comment type="caution">
    <text evidence="1">The sequence shown here is derived from an EMBL/GenBank/DDBJ whole genome shotgun (WGS) entry which is preliminary data.</text>
</comment>
<evidence type="ECO:0000313" key="1">
    <source>
        <dbReference type="EMBL" id="MRI80713.1"/>
    </source>
</evidence>
<gene>
    <name evidence="1" type="ORF">GIY11_01525</name>
</gene>
<protein>
    <submittedName>
        <fullName evidence="1">Uncharacterized protein</fullName>
    </submittedName>
</protein>
<proteinExistence type="predicted"/>
<dbReference type="AlphaFoldDB" id="A0A844BRY0"/>